<dbReference type="Gene3D" id="3.90.380.10">
    <property type="entry name" value="Naphthalene 1,2-dioxygenase Alpha Subunit, Chain A, domain 1"/>
    <property type="match status" value="1"/>
</dbReference>
<dbReference type="InterPro" id="IPR050584">
    <property type="entry name" value="Cholesterol_7-desaturase"/>
</dbReference>
<dbReference type="GO" id="GO:0005737">
    <property type="term" value="C:cytoplasm"/>
    <property type="evidence" value="ECO:0007669"/>
    <property type="project" value="TreeGrafter"/>
</dbReference>
<dbReference type="PROSITE" id="PS51296">
    <property type="entry name" value="RIESKE"/>
    <property type="match status" value="1"/>
</dbReference>
<keyword evidence="7 17" id="KW-1133">Transmembrane helix</keyword>
<feature type="transmembrane region" description="Helical" evidence="17">
    <location>
        <begin position="29"/>
        <end position="50"/>
    </location>
</feature>
<evidence type="ECO:0000256" key="16">
    <source>
        <dbReference type="ARBA" id="ARBA00049548"/>
    </source>
</evidence>
<dbReference type="GO" id="GO:0008203">
    <property type="term" value="P:cholesterol metabolic process"/>
    <property type="evidence" value="ECO:0007669"/>
    <property type="project" value="InterPro"/>
</dbReference>
<dbReference type="SUPFAM" id="SSF55961">
    <property type="entry name" value="Bet v1-like"/>
    <property type="match status" value="1"/>
</dbReference>
<evidence type="ECO:0000256" key="4">
    <source>
        <dbReference type="ARBA" id="ARBA00022692"/>
    </source>
</evidence>
<dbReference type="GO" id="GO:0170056">
    <property type="term" value="F:cholesterol 7-desaturase [NAD(P)H] activity"/>
    <property type="evidence" value="ECO:0007669"/>
    <property type="project" value="UniProtKB-EC"/>
</dbReference>
<keyword evidence="20" id="KW-1185">Reference proteome</keyword>
<keyword evidence="5" id="KW-0001">2Fe-2S</keyword>
<evidence type="ECO:0000313" key="20">
    <source>
        <dbReference type="Proteomes" id="UP000594454"/>
    </source>
</evidence>
<accession>A0A7R8Z2Z7</accession>
<evidence type="ECO:0000256" key="7">
    <source>
        <dbReference type="ARBA" id="ARBA00022989"/>
    </source>
</evidence>
<dbReference type="SUPFAM" id="SSF50022">
    <property type="entry name" value="ISP domain"/>
    <property type="match status" value="1"/>
</dbReference>
<evidence type="ECO:0000259" key="18">
    <source>
        <dbReference type="PROSITE" id="PS51296"/>
    </source>
</evidence>
<dbReference type="EMBL" id="LR899013">
    <property type="protein sequence ID" value="CAD7091427.1"/>
    <property type="molecule type" value="Genomic_DNA"/>
</dbReference>
<dbReference type="GO" id="GO:0016020">
    <property type="term" value="C:membrane"/>
    <property type="evidence" value="ECO:0007669"/>
    <property type="project" value="UniProtKB-SubCell"/>
</dbReference>
<evidence type="ECO:0000256" key="8">
    <source>
        <dbReference type="ARBA" id="ARBA00023002"/>
    </source>
</evidence>
<dbReference type="AlphaFoldDB" id="A0A7R8Z2Z7"/>
<comment type="similarity">
    <text evidence="13">Belongs to the cholesterol 7-desaturase family.</text>
</comment>
<protein>
    <recommendedName>
        <fullName evidence="14">cholesterol 7-desaturase</fullName>
        <ecNumber evidence="14">1.14.19.21</ecNumber>
    </recommendedName>
</protein>
<dbReference type="Pfam" id="PF00355">
    <property type="entry name" value="Rieske"/>
    <property type="match status" value="1"/>
</dbReference>
<evidence type="ECO:0000256" key="14">
    <source>
        <dbReference type="ARBA" id="ARBA00026095"/>
    </source>
</evidence>
<feature type="domain" description="Rieske" evidence="18">
    <location>
        <begin position="104"/>
        <end position="210"/>
    </location>
</feature>
<dbReference type="InterPro" id="IPR045605">
    <property type="entry name" value="KshA-like_C"/>
</dbReference>
<dbReference type="PANTHER" id="PTHR21266:SF32">
    <property type="entry name" value="CHOLESTEROL 7-DESATURASE NVD"/>
    <property type="match status" value="1"/>
</dbReference>
<evidence type="ECO:0000256" key="12">
    <source>
        <dbReference type="ARBA" id="ARBA00025712"/>
    </source>
</evidence>
<comment type="catalytic activity">
    <reaction evidence="15">
        <text>cholesterol + NADH + O2 + H(+) = 7-dehydrocholesterol + NAD(+) + 2 H2O</text>
        <dbReference type="Rhea" id="RHEA:51644"/>
        <dbReference type="ChEBI" id="CHEBI:15377"/>
        <dbReference type="ChEBI" id="CHEBI:15378"/>
        <dbReference type="ChEBI" id="CHEBI:15379"/>
        <dbReference type="ChEBI" id="CHEBI:16113"/>
        <dbReference type="ChEBI" id="CHEBI:17759"/>
        <dbReference type="ChEBI" id="CHEBI:57540"/>
        <dbReference type="ChEBI" id="CHEBI:57945"/>
        <dbReference type="EC" id="1.14.19.21"/>
    </reaction>
    <physiologicalReaction direction="left-to-right" evidence="15">
        <dbReference type="Rhea" id="RHEA:51645"/>
    </physiologicalReaction>
</comment>
<dbReference type="Pfam" id="PF19298">
    <property type="entry name" value="KshA_C"/>
    <property type="match status" value="1"/>
</dbReference>
<evidence type="ECO:0000313" key="19">
    <source>
        <dbReference type="EMBL" id="CAD7091427.1"/>
    </source>
</evidence>
<name>A0A7R8Z2Z7_HERIL</name>
<dbReference type="InParanoid" id="A0A7R8Z2Z7"/>
<keyword evidence="10" id="KW-0411">Iron-sulfur</keyword>
<dbReference type="InterPro" id="IPR036922">
    <property type="entry name" value="Rieske_2Fe-2S_sf"/>
</dbReference>
<dbReference type="Proteomes" id="UP000594454">
    <property type="component" value="Chromosome 5"/>
</dbReference>
<gene>
    <name evidence="19" type="ORF">HERILL_LOCUS13843</name>
</gene>
<sequence length="440" mass="51146">MDLPVDDQLRLLQNFGWIEVWDAIFYDWWSIRTSFSILLGFVLALFLYWVHYVPVNWTKDLTEVGYEFLTKNRRKESKIQAINRARKLRKTTNDHMPPPFPNGWFAIAESYDVKRNEVIDVSCLGQHFAVFRTESGDAHVLDAYCPHLGANIAVGGTVRGDCIECPFHQWAFRGSDGQCVNAAYSSSDTAFKNTKLKKWISNEINGAIFIWHHAEGEDPWHIPLVKEIETEEWIYQGRNEFLINCHIQEIPENGADNAHLIAVHGPNVLTGSDLRFTRASWATFLNHWWDASWRSSTNPNEKHIATAILEHSTRLFNKLELHHLDVQANQIGPAYVQLVVTSTFGLVAILQTVTPVEPLVQKVIHRFYSPRKCGFFTKFMIWAESVMFERDMMVWNHKVYLHSPCLLKEDRNIKLYRAWYSQFYSENSKTFAEAKDSMEW</sequence>
<evidence type="ECO:0000256" key="11">
    <source>
        <dbReference type="ARBA" id="ARBA00023136"/>
    </source>
</evidence>
<proteinExistence type="inferred from homology"/>
<evidence type="ECO:0000256" key="5">
    <source>
        <dbReference type="ARBA" id="ARBA00022714"/>
    </source>
</evidence>
<keyword evidence="8" id="KW-0560">Oxidoreductase</keyword>
<keyword evidence="9" id="KW-0408">Iron</keyword>
<reference evidence="19 20" key="1">
    <citation type="submission" date="2020-11" db="EMBL/GenBank/DDBJ databases">
        <authorList>
            <person name="Wallbank WR R."/>
            <person name="Pardo Diaz C."/>
            <person name="Kozak K."/>
            <person name="Martin S."/>
            <person name="Jiggins C."/>
            <person name="Moest M."/>
            <person name="Warren A I."/>
            <person name="Generalovic N T."/>
            <person name="Byers J.R.P. K."/>
            <person name="Montejo-Kovacevich G."/>
            <person name="Yen C E."/>
        </authorList>
    </citation>
    <scope>NUCLEOTIDE SEQUENCE [LARGE SCALE GENOMIC DNA]</scope>
</reference>
<dbReference type="CDD" id="cd03469">
    <property type="entry name" value="Rieske_RO_Alpha_N"/>
    <property type="match status" value="1"/>
</dbReference>
<evidence type="ECO:0000256" key="2">
    <source>
        <dbReference type="ARBA" id="ARBA00004370"/>
    </source>
</evidence>
<dbReference type="OrthoDB" id="426882at2759"/>
<organism evidence="19 20">
    <name type="scientific">Hermetia illucens</name>
    <name type="common">Black soldier fly</name>
    <dbReference type="NCBI Taxonomy" id="343691"/>
    <lineage>
        <taxon>Eukaryota</taxon>
        <taxon>Metazoa</taxon>
        <taxon>Ecdysozoa</taxon>
        <taxon>Arthropoda</taxon>
        <taxon>Hexapoda</taxon>
        <taxon>Insecta</taxon>
        <taxon>Pterygota</taxon>
        <taxon>Neoptera</taxon>
        <taxon>Endopterygota</taxon>
        <taxon>Diptera</taxon>
        <taxon>Brachycera</taxon>
        <taxon>Stratiomyomorpha</taxon>
        <taxon>Stratiomyidae</taxon>
        <taxon>Hermetiinae</taxon>
        <taxon>Hermetia</taxon>
    </lineage>
</organism>
<dbReference type="Gene3D" id="2.102.10.10">
    <property type="entry name" value="Rieske [2Fe-2S] iron-sulphur domain"/>
    <property type="match status" value="1"/>
</dbReference>
<evidence type="ECO:0000256" key="9">
    <source>
        <dbReference type="ARBA" id="ARBA00023004"/>
    </source>
</evidence>
<evidence type="ECO:0000256" key="1">
    <source>
        <dbReference type="ARBA" id="ARBA00001962"/>
    </source>
</evidence>
<comment type="catalytic activity">
    <reaction evidence="16">
        <text>cholesterol + NADPH + O2 + H(+) = 7-dehydrocholesterol + NADP(+) + 2 H2O</text>
        <dbReference type="Rhea" id="RHEA:45024"/>
        <dbReference type="ChEBI" id="CHEBI:15377"/>
        <dbReference type="ChEBI" id="CHEBI:15378"/>
        <dbReference type="ChEBI" id="CHEBI:15379"/>
        <dbReference type="ChEBI" id="CHEBI:16113"/>
        <dbReference type="ChEBI" id="CHEBI:17759"/>
        <dbReference type="ChEBI" id="CHEBI:57783"/>
        <dbReference type="ChEBI" id="CHEBI:58349"/>
        <dbReference type="EC" id="1.14.19.21"/>
    </reaction>
    <physiologicalReaction direction="left-to-right" evidence="16">
        <dbReference type="Rhea" id="RHEA:45025"/>
    </physiologicalReaction>
</comment>
<keyword evidence="6" id="KW-0479">Metal-binding</keyword>
<dbReference type="EC" id="1.14.19.21" evidence="14"/>
<comment type="cofactor">
    <cofactor evidence="1">
        <name>Fe cation</name>
        <dbReference type="ChEBI" id="CHEBI:24875"/>
    </cofactor>
</comment>
<dbReference type="UniPathway" id="UPA01020"/>
<evidence type="ECO:0000256" key="13">
    <source>
        <dbReference type="ARBA" id="ARBA00025729"/>
    </source>
</evidence>
<evidence type="ECO:0000256" key="3">
    <source>
        <dbReference type="ARBA" id="ARBA00004972"/>
    </source>
</evidence>
<comment type="pathway">
    <text evidence="12">Steroid hormone biosynthesis; dafachronic acid biosynthesis.</text>
</comment>
<dbReference type="GO" id="GO:0051537">
    <property type="term" value="F:2 iron, 2 sulfur cluster binding"/>
    <property type="evidence" value="ECO:0007669"/>
    <property type="project" value="UniProtKB-KW"/>
</dbReference>
<dbReference type="PANTHER" id="PTHR21266">
    <property type="entry name" value="IRON-SULFUR DOMAIN CONTAINING PROTEIN"/>
    <property type="match status" value="1"/>
</dbReference>
<evidence type="ECO:0000256" key="6">
    <source>
        <dbReference type="ARBA" id="ARBA00022723"/>
    </source>
</evidence>
<comment type="pathway">
    <text evidence="3">Hormone biosynthesis.</text>
</comment>
<keyword evidence="4 17" id="KW-0812">Transmembrane</keyword>
<evidence type="ECO:0000256" key="15">
    <source>
        <dbReference type="ARBA" id="ARBA00047853"/>
    </source>
</evidence>
<evidence type="ECO:0000256" key="17">
    <source>
        <dbReference type="SAM" id="Phobius"/>
    </source>
</evidence>
<dbReference type="FunCoup" id="A0A7R8Z2Z7">
    <property type="interactions" value="48"/>
</dbReference>
<comment type="subcellular location">
    <subcellularLocation>
        <location evidence="2">Membrane</location>
    </subcellularLocation>
</comment>
<dbReference type="GO" id="GO:0046872">
    <property type="term" value="F:metal ion binding"/>
    <property type="evidence" value="ECO:0007669"/>
    <property type="project" value="UniProtKB-KW"/>
</dbReference>
<keyword evidence="11 17" id="KW-0472">Membrane</keyword>
<dbReference type="InterPro" id="IPR017941">
    <property type="entry name" value="Rieske_2Fe-2S"/>
</dbReference>
<evidence type="ECO:0000256" key="10">
    <source>
        <dbReference type="ARBA" id="ARBA00023014"/>
    </source>
</evidence>